<reference evidence="2 5" key="3">
    <citation type="submission" date="2018-08" db="EMBL/GenBank/DDBJ databases">
        <title>A genome reference for cultivated species of the human gut microbiota.</title>
        <authorList>
            <person name="Zou Y."/>
            <person name="Xue W."/>
            <person name="Luo G."/>
        </authorList>
    </citation>
    <scope>NUCLEOTIDE SEQUENCE [LARGE SCALE GENOMIC DNA]</scope>
    <source>
        <strain evidence="2 5">AF20-9LB</strain>
    </source>
</reference>
<reference evidence="1" key="4">
    <citation type="submission" date="2022-10" db="EMBL/GenBank/DDBJ databases">
        <title>Human gut microbiome strain richness.</title>
        <authorList>
            <person name="Chen-Liaw A."/>
        </authorList>
    </citation>
    <scope>NUCLEOTIDE SEQUENCE</scope>
    <source>
        <strain evidence="1">F7_m1001271B151109d0_201107</strain>
    </source>
</reference>
<dbReference type="Proteomes" id="UP000266492">
    <property type="component" value="Unassembled WGS sequence"/>
</dbReference>
<proteinExistence type="predicted"/>
<dbReference type="RefSeq" id="WP_004304847.1">
    <property type="nucleotide sequence ID" value="NZ_BAABYJ010000001.1"/>
</dbReference>
<organism evidence="3 4">
    <name type="scientific">Bacteroides ovatus</name>
    <dbReference type="NCBI Taxonomy" id="28116"/>
    <lineage>
        <taxon>Bacteria</taxon>
        <taxon>Pseudomonadati</taxon>
        <taxon>Bacteroidota</taxon>
        <taxon>Bacteroidia</taxon>
        <taxon>Bacteroidales</taxon>
        <taxon>Bacteroidaceae</taxon>
        <taxon>Bacteroides</taxon>
    </lineage>
</organism>
<accession>A0A1G8I2N2</accession>
<reference evidence="3" key="2">
    <citation type="submission" date="2016-10" db="EMBL/GenBank/DDBJ databases">
        <authorList>
            <person name="de Groot N.N."/>
        </authorList>
    </citation>
    <scope>NUCLEOTIDE SEQUENCE [LARGE SCALE GENOMIC DNA]</scope>
    <source>
        <strain evidence="3">NLAE-zl-C57</strain>
    </source>
</reference>
<dbReference type="EMBL" id="FNDO01000027">
    <property type="protein sequence ID" value="SDI13114.1"/>
    <property type="molecule type" value="Genomic_DNA"/>
</dbReference>
<dbReference type="Proteomes" id="UP000181870">
    <property type="component" value="Unassembled WGS sequence"/>
</dbReference>
<evidence type="ECO:0000313" key="4">
    <source>
        <dbReference type="Proteomes" id="UP000181870"/>
    </source>
</evidence>
<evidence type="ECO:0000313" key="1">
    <source>
        <dbReference type="EMBL" id="MDC2411620.1"/>
    </source>
</evidence>
<sequence length="529" mass="62610">MDSELVLHPSRIYSLLGIYIQKSFFSNDKRGDEVFPLIDTYFIESFCTHHGITITDFTHFIQQKSIWNVRDSSLFMEILGFIGTQLYAASKMENSSGYTASNFRDRICSPDILNIDLNEWQQWAVSYQDKIWKKYYDWCSTNGFVIANKCTPIQGQRRDRYVQYPKVHSKLVLNREDLKKIATFFVEKKLYPNEDISEQDFWNIVGRYHFNSYYSNRSQRILEENRELANKQIYQYYLFWDGEYTDNFHTKKITKAKNQLYLLELANTWSIDIIENESGKLIKNIPFRSLKNKHEFREYYTYKRDNVILFKKSNDYDGYWEESRYIDNYEDEGIALFSSNSRNYIYYEKDVIKKTSGFVLVKISHSSTYYEEFYANERPYTLRGGLKVAQNTYLLGAPPLLEFKKTATFWIDDKEEVSYEGAVYSFDLNEGCHQIKIKGYKSINICITKVFPVIHMWGEHSKWRIAQGKSAFWTPQSTEGNVTGIDFSSYSLISNAPKEINPLTLWCRKELFAPIATYKERNITLKNTK</sequence>
<reference evidence="4" key="1">
    <citation type="submission" date="2016-10" db="EMBL/GenBank/DDBJ databases">
        <authorList>
            <person name="Varghese N."/>
            <person name="Submissions S."/>
        </authorList>
    </citation>
    <scope>NUCLEOTIDE SEQUENCE [LARGE SCALE GENOMIC DNA]</scope>
    <source>
        <strain evidence="4">NLAE-zl-C57</strain>
    </source>
</reference>
<evidence type="ECO:0000313" key="3">
    <source>
        <dbReference type="EMBL" id="SDI13114.1"/>
    </source>
</evidence>
<dbReference type="Proteomes" id="UP001214017">
    <property type="component" value="Unassembled WGS sequence"/>
</dbReference>
<dbReference type="AlphaFoldDB" id="A0A1G8I2N2"/>
<gene>
    <name evidence="2" type="ORF">DWX70_23850</name>
    <name evidence="1" type="ORF">PO240_27500</name>
    <name evidence="3" type="ORF">SAMN05192582_10278</name>
</gene>
<protein>
    <submittedName>
        <fullName evidence="3">Uncharacterized protein</fullName>
    </submittedName>
</protein>
<name>A0A1G8I2N2_BACOV</name>
<evidence type="ECO:0000313" key="2">
    <source>
        <dbReference type="EMBL" id="RGS79640.1"/>
    </source>
</evidence>
<dbReference type="EMBL" id="JAQNWR010000043">
    <property type="protein sequence ID" value="MDC2411620.1"/>
    <property type="molecule type" value="Genomic_DNA"/>
</dbReference>
<evidence type="ECO:0000313" key="5">
    <source>
        <dbReference type="Proteomes" id="UP000266492"/>
    </source>
</evidence>
<dbReference type="EMBL" id="QRVZ01000032">
    <property type="protein sequence ID" value="RGS79640.1"/>
    <property type="molecule type" value="Genomic_DNA"/>
</dbReference>